<dbReference type="PROSITE" id="PS50157">
    <property type="entry name" value="ZINC_FINGER_C2H2_2"/>
    <property type="match status" value="3"/>
</dbReference>
<dbReference type="AlphaFoldDB" id="A0A9D3MFD5"/>
<evidence type="ECO:0000256" key="12">
    <source>
        <dbReference type="ARBA" id="ARBA00023163"/>
    </source>
</evidence>
<dbReference type="Gene3D" id="3.30.160.60">
    <property type="entry name" value="Classic Zinc Finger"/>
    <property type="match status" value="3"/>
</dbReference>
<keyword evidence="3" id="KW-0597">Phosphoprotein</keyword>
<dbReference type="SUPFAM" id="SSF57667">
    <property type="entry name" value="beta-beta-alpha zinc fingers"/>
    <property type="match status" value="2"/>
</dbReference>
<protein>
    <recommendedName>
        <fullName evidence="16">C2H2-type domain-containing protein</fullName>
    </recommendedName>
</protein>
<keyword evidence="7" id="KW-0862">Zinc</keyword>
<comment type="caution">
    <text evidence="17">The sequence shown here is derived from an EMBL/GenBank/DDBJ whole genome shotgun (WGS) entry which is preliminary data.</text>
</comment>
<evidence type="ECO:0000313" key="18">
    <source>
        <dbReference type="Proteomes" id="UP001044222"/>
    </source>
</evidence>
<evidence type="ECO:0000313" key="17">
    <source>
        <dbReference type="EMBL" id="KAG5847659.1"/>
    </source>
</evidence>
<dbReference type="GO" id="GO:0000981">
    <property type="term" value="F:DNA-binding transcription factor activity, RNA polymerase II-specific"/>
    <property type="evidence" value="ECO:0007669"/>
    <property type="project" value="TreeGrafter"/>
</dbReference>
<keyword evidence="8" id="KW-0832">Ubl conjugation</keyword>
<keyword evidence="5" id="KW-0677">Repeat</keyword>
<dbReference type="EMBL" id="JAFIRN010000006">
    <property type="protein sequence ID" value="KAG5847659.1"/>
    <property type="molecule type" value="Genomic_DNA"/>
</dbReference>
<dbReference type="GO" id="GO:0045893">
    <property type="term" value="P:positive regulation of DNA-templated transcription"/>
    <property type="evidence" value="ECO:0007669"/>
    <property type="project" value="UniProtKB-ARBA"/>
</dbReference>
<feature type="domain" description="C2H2-type" evidence="16">
    <location>
        <begin position="378"/>
        <end position="407"/>
    </location>
</feature>
<organism evidence="17 18">
    <name type="scientific">Anguilla anguilla</name>
    <name type="common">European freshwater eel</name>
    <name type="synonym">Muraena anguilla</name>
    <dbReference type="NCBI Taxonomy" id="7936"/>
    <lineage>
        <taxon>Eukaryota</taxon>
        <taxon>Metazoa</taxon>
        <taxon>Chordata</taxon>
        <taxon>Craniata</taxon>
        <taxon>Vertebrata</taxon>
        <taxon>Euteleostomi</taxon>
        <taxon>Actinopterygii</taxon>
        <taxon>Neopterygii</taxon>
        <taxon>Teleostei</taxon>
        <taxon>Anguilliformes</taxon>
        <taxon>Anguillidae</taxon>
        <taxon>Anguilla</taxon>
    </lineage>
</organism>
<comment type="similarity">
    <text evidence="2">Belongs to the krueppel C2H2-type zinc-finger protein family.</text>
</comment>
<feature type="domain" description="C2H2-type" evidence="16">
    <location>
        <begin position="348"/>
        <end position="377"/>
    </location>
</feature>
<dbReference type="Pfam" id="PF00096">
    <property type="entry name" value="zf-C2H2"/>
    <property type="match status" value="3"/>
</dbReference>
<evidence type="ECO:0000256" key="4">
    <source>
        <dbReference type="ARBA" id="ARBA00022723"/>
    </source>
</evidence>
<dbReference type="GO" id="GO:0000978">
    <property type="term" value="F:RNA polymerase II cis-regulatory region sequence-specific DNA binding"/>
    <property type="evidence" value="ECO:0007669"/>
    <property type="project" value="TreeGrafter"/>
</dbReference>
<dbReference type="PANTHER" id="PTHR23235:SF175">
    <property type="entry name" value="C2H2-TYPE DOMAIN-CONTAINING PROTEIN"/>
    <property type="match status" value="1"/>
</dbReference>
<keyword evidence="9" id="KW-0805">Transcription regulation</keyword>
<dbReference type="PROSITE" id="PS00028">
    <property type="entry name" value="ZINC_FINGER_C2H2_1"/>
    <property type="match status" value="3"/>
</dbReference>
<dbReference type="FunFam" id="3.30.160.60:FF:000237">
    <property type="entry name" value="Krueppel-like factor 2"/>
    <property type="match status" value="1"/>
</dbReference>
<dbReference type="CDD" id="cd22056">
    <property type="entry name" value="KLF1_2_4_N-like"/>
    <property type="match status" value="1"/>
</dbReference>
<accession>A0A9D3MFD5</accession>
<keyword evidence="13" id="KW-0539">Nucleus</keyword>
<evidence type="ECO:0000256" key="8">
    <source>
        <dbReference type="ARBA" id="ARBA00022843"/>
    </source>
</evidence>
<keyword evidence="6 14" id="KW-0863">Zinc-finger</keyword>
<gene>
    <name evidence="17" type="ORF">ANANG_G00128510</name>
</gene>
<keyword evidence="4" id="KW-0479">Metal-binding</keyword>
<reference evidence="17" key="1">
    <citation type="submission" date="2021-01" db="EMBL/GenBank/DDBJ databases">
        <title>A chromosome-scale assembly of European eel, Anguilla anguilla.</title>
        <authorList>
            <person name="Henkel C."/>
            <person name="Jong-Raadsen S.A."/>
            <person name="Dufour S."/>
            <person name="Weltzien F.-A."/>
            <person name="Palstra A.P."/>
            <person name="Pelster B."/>
            <person name="Spaink H.P."/>
            <person name="Van Den Thillart G.E."/>
            <person name="Jansen H."/>
            <person name="Zahm M."/>
            <person name="Klopp C."/>
            <person name="Cedric C."/>
            <person name="Louis A."/>
            <person name="Berthelot C."/>
            <person name="Parey E."/>
            <person name="Roest Crollius H."/>
            <person name="Montfort J."/>
            <person name="Robinson-Rechavi M."/>
            <person name="Bucao C."/>
            <person name="Bouchez O."/>
            <person name="Gislard M."/>
            <person name="Lluch J."/>
            <person name="Milhes M."/>
            <person name="Lampietro C."/>
            <person name="Lopez Roques C."/>
            <person name="Donnadieu C."/>
            <person name="Braasch I."/>
            <person name="Desvignes T."/>
            <person name="Postlethwait J."/>
            <person name="Bobe J."/>
            <person name="Guiguen Y."/>
            <person name="Dirks R."/>
        </authorList>
    </citation>
    <scope>NUCLEOTIDE SEQUENCE</scope>
    <source>
        <strain evidence="17">Tag_6206</strain>
        <tissue evidence="17">Liver</tissue>
    </source>
</reference>
<dbReference type="GO" id="GO:0005634">
    <property type="term" value="C:nucleus"/>
    <property type="evidence" value="ECO:0007669"/>
    <property type="project" value="UniProtKB-SubCell"/>
</dbReference>
<evidence type="ECO:0000256" key="2">
    <source>
        <dbReference type="ARBA" id="ARBA00006991"/>
    </source>
</evidence>
<evidence type="ECO:0000256" key="14">
    <source>
        <dbReference type="PROSITE-ProRule" id="PRU00042"/>
    </source>
</evidence>
<keyword evidence="12" id="KW-0804">Transcription</keyword>
<evidence type="ECO:0000256" key="10">
    <source>
        <dbReference type="ARBA" id="ARBA00023125"/>
    </source>
</evidence>
<dbReference type="Proteomes" id="UP001044222">
    <property type="component" value="Chromosome 6"/>
</dbReference>
<evidence type="ECO:0000256" key="13">
    <source>
        <dbReference type="ARBA" id="ARBA00023242"/>
    </source>
</evidence>
<proteinExistence type="inferred from homology"/>
<keyword evidence="18" id="KW-1185">Reference proteome</keyword>
<dbReference type="SMART" id="SM00355">
    <property type="entry name" value="ZnF_C2H2"/>
    <property type="match status" value="3"/>
</dbReference>
<feature type="domain" description="C2H2-type" evidence="16">
    <location>
        <begin position="408"/>
        <end position="431"/>
    </location>
</feature>
<dbReference type="GO" id="GO:0008270">
    <property type="term" value="F:zinc ion binding"/>
    <property type="evidence" value="ECO:0007669"/>
    <property type="project" value="UniProtKB-KW"/>
</dbReference>
<dbReference type="PANTHER" id="PTHR23235">
    <property type="entry name" value="KRUEPPEL-LIKE TRANSCRIPTION FACTOR"/>
    <property type="match status" value="1"/>
</dbReference>
<evidence type="ECO:0000256" key="1">
    <source>
        <dbReference type="ARBA" id="ARBA00004123"/>
    </source>
</evidence>
<evidence type="ECO:0000259" key="16">
    <source>
        <dbReference type="PROSITE" id="PS50157"/>
    </source>
</evidence>
<dbReference type="FunFam" id="3.30.160.60:FF:000018">
    <property type="entry name" value="Krueppel-like factor 15"/>
    <property type="match status" value="1"/>
</dbReference>
<name>A0A9D3MFD5_ANGAN</name>
<feature type="region of interest" description="Disordered" evidence="15">
    <location>
        <begin position="85"/>
        <end position="125"/>
    </location>
</feature>
<dbReference type="FunFam" id="3.30.160.60:FF:000446">
    <property type="entry name" value="Zinc finger protein"/>
    <property type="match status" value="1"/>
</dbReference>
<dbReference type="InterPro" id="IPR013087">
    <property type="entry name" value="Znf_C2H2_type"/>
</dbReference>
<evidence type="ECO:0000256" key="7">
    <source>
        <dbReference type="ARBA" id="ARBA00022833"/>
    </source>
</evidence>
<dbReference type="InterPro" id="IPR036236">
    <property type="entry name" value="Znf_C2H2_sf"/>
</dbReference>
<comment type="subcellular location">
    <subcellularLocation>
        <location evidence="1">Nucleus</location>
    </subcellularLocation>
</comment>
<evidence type="ECO:0000256" key="11">
    <source>
        <dbReference type="ARBA" id="ARBA00023159"/>
    </source>
</evidence>
<evidence type="ECO:0000256" key="6">
    <source>
        <dbReference type="ARBA" id="ARBA00022771"/>
    </source>
</evidence>
<keyword evidence="11" id="KW-0010">Activator</keyword>
<keyword evidence="10" id="KW-0238">DNA-binding</keyword>
<evidence type="ECO:0000256" key="15">
    <source>
        <dbReference type="SAM" id="MobiDB-lite"/>
    </source>
</evidence>
<evidence type="ECO:0000256" key="5">
    <source>
        <dbReference type="ARBA" id="ARBA00022737"/>
    </source>
</evidence>
<feature type="compositionally biased region" description="Polar residues" evidence="15">
    <location>
        <begin position="85"/>
        <end position="110"/>
    </location>
</feature>
<evidence type="ECO:0000256" key="3">
    <source>
        <dbReference type="ARBA" id="ARBA00022553"/>
    </source>
</evidence>
<evidence type="ECO:0000256" key="9">
    <source>
        <dbReference type="ARBA" id="ARBA00023015"/>
    </source>
</evidence>
<sequence length="431" mass="49386">MALADAMLPSINTFSNNQTLEEKQSEIVHLWKVDENKTGTTRDDLKPLIEVEFSIVESPSSNKEEDDLAKFLDLEFILSNTIASENANGSSQPSTYQLPESPESCSSTVYDSDGSHPAPAYSNGNFTASPGHSLVAELLTPEMNYQGDLQQDYSFKTTMDRREYTELRALNMGNLIHVPVDSAQHMGHKIKTENLEQSCMMANDFMEQMYEQKPPRAMHHAHLHHQPALQGFAHHSVQQNSPQEGMVRKDCHLTPMHPHHHPHVTHQRQYMGNPPYPPQYPHHQGPQSTQQYHGQYGMFREPMRVPHPSMPGMMLTPPSSPLLEFFAPDDCKPKRGRRSWARKRTATHSCEFPGCGKTYTKSSHLKAHMRTHTGEKPYHCNWEGCGWKFARSDELTRHYRKHTGHRPFQCHLCERAFSRSDHLALHMKRHM</sequence>